<protein>
    <submittedName>
        <fullName evidence="2">Uncharacterized protein</fullName>
    </submittedName>
</protein>
<accession>A0AAN8I278</accession>
<feature type="region of interest" description="Disordered" evidence="1">
    <location>
        <begin position="356"/>
        <end position="381"/>
    </location>
</feature>
<evidence type="ECO:0000256" key="1">
    <source>
        <dbReference type="SAM" id="MobiDB-lite"/>
    </source>
</evidence>
<sequence length="618" mass="69429">MAPQGYLFVNKHSNSPSLSRNTGNEASLASKVNKHVQQQRFWKGSGPRQNWYRPFVRSGSSGPTTPSEASFSEDVAEPASERSSPEQRRPSSLARASTEQHRPTSPQRSTTSRRTASARQPRYVPESLVRRHTVQDTTVEKEQRQDEPTPIHVDPTTIVTSRPGDINDPFNHTVVQITPELKDLLDRHLRWAVSSSVSDFTIKEGIQRIYNSVLTDPMHSAAFLAMATAQQRKTSNIVLPHGQSPEFYSYRATRIIREYIESHPQDVEPYTFVDIFRLAMSEWINGNHKAARIHFSYIARNYNDFEPRDAGQWHNIEVISTEDLFLAIDVDEQPLMALSWEPELFAGPHMALPNTEGRDTSSVGSDQPHMDRGRYYDVSRRSPSSTSYAGLTSAFSPGCPLQSITQELLISLQSFPNPSQINFGAATAGSLWAMKRRMHAALHRLQSVDVAEQGLEQCIRRTLLILLFLASTTPSRRVGRTDVPRLAMRLRDALKAMNAVQNQNKSNGRTTCAISSGTAMQHTLLLWMFITGLIAAKEDSVNPDSELLQWFRKRAVILAVQVCGPQPTVEQLNNVLEQYLTFSNVHSGVVEEICTNIRTQTEDLRWVNGGFRVVDGPL</sequence>
<feature type="compositionally biased region" description="Basic and acidic residues" evidence="1">
    <location>
        <begin position="368"/>
        <end position="380"/>
    </location>
</feature>
<gene>
    <name evidence="2" type="ORF">OHC33_008145</name>
</gene>
<dbReference type="EMBL" id="JAKLMC020000024">
    <property type="protein sequence ID" value="KAK5950762.1"/>
    <property type="molecule type" value="Genomic_DNA"/>
</dbReference>
<feature type="compositionally biased region" description="Basic and acidic residues" evidence="1">
    <location>
        <begin position="79"/>
        <end position="89"/>
    </location>
</feature>
<name>A0AAN8I278_9EURO</name>
<dbReference type="Proteomes" id="UP001316803">
    <property type="component" value="Unassembled WGS sequence"/>
</dbReference>
<feature type="region of interest" description="Disordered" evidence="1">
    <location>
        <begin position="1"/>
        <end position="165"/>
    </location>
</feature>
<evidence type="ECO:0000313" key="2">
    <source>
        <dbReference type="EMBL" id="KAK5950762.1"/>
    </source>
</evidence>
<keyword evidence="3" id="KW-1185">Reference proteome</keyword>
<feature type="compositionally biased region" description="Polar residues" evidence="1">
    <location>
        <begin position="11"/>
        <end position="27"/>
    </location>
</feature>
<proteinExistence type="predicted"/>
<dbReference type="AlphaFoldDB" id="A0AAN8I278"/>
<evidence type="ECO:0000313" key="3">
    <source>
        <dbReference type="Proteomes" id="UP001316803"/>
    </source>
</evidence>
<reference evidence="2 3" key="1">
    <citation type="submission" date="2022-12" db="EMBL/GenBank/DDBJ databases">
        <title>Genomic features and morphological characterization of a novel Knufia sp. strain isolated from spacecraft assembly facility.</title>
        <authorList>
            <person name="Teixeira M."/>
            <person name="Chander A.M."/>
            <person name="Stajich J.E."/>
            <person name="Venkateswaran K."/>
        </authorList>
    </citation>
    <scope>NUCLEOTIDE SEQUENCE [LARGE SCALE GENOMIC DNA]</scope>
    <source>
        <strain evidence="2 3">FJI-L2-BK-P2</strain>
    </source>
</reference>
<comment type="caution">
    <text evidence="2">The sequence shown here is derived from an EMBL/GenBank/DDBJ whole genome shotgun (WGS) entry which is preliminary data.</text>
</comment>
<feature type="compositionally biased region" description="Basic and acidic residues" evidence="1">
    <location>
        <begin position="138"/>
        <end position="149"/>
    </location>
</feature>
<feature type="compositionally biased region" description="Polar residues" evidence="1">
    <location>
        <begin position="58"/>
        <end position="70"/>
    </location>
</feature>
<feature type="compositionally biased region" description="Low complexity" evidence="1">
    <location>
        <begin position="103"/>
        <end position="122"/>
    </location>
</feature>
<organism evidence="2 3">
    <name type="scientific">Knufia fluminis</name>
    <dbReference type="NCBI Taxonomy" id="191047"/>
    <lineage>
        <taxon>Eukaryota</taxon>
        <taxon>Fungi</taxon>
        <taxon>Dikarya</taxon>
        <taxon>Ascomycota</taxon>
        <taxon>Pezizomycotina</taxon>
        <taxon>Eurotiomycetes</taxon>
        <taxon>Chaetothyriomycetidae</taxon>
        <taxon>Chaetothyriales</taxon>
        <taxon>Trichomeriaceae</taxon>
        <taxon>Knufia</taxon>
    </lineage>
</organism>